<evidence type="ECO:0000313" key="9">
    <source>
        <dbReference type="EMBL" id="KKJ78830.1"/>
    </source>
</evidence>
<reference evidence="9 10" key="1">
    <citation type="submission" date="2015-03" db="EMBL/GenBank/DDBJ databases">
        <title>Genome sequence of Kiloniella sp. P1-1, isolated from the gut microflora of Pacific white shrimp, Penaeus vannamei.</title>
        <authorList>
            <person name="Shao Z."/>
            <person name="Wang L."/>
            <person name="Li X."/>
        </authorList>
    </citation>
    <scope>NUCLEOTIDE SEQUENCE [LARGE SCALE GENOMIC DNA]</scope>
    <source>
        <strain evidence="9 10">P1-1</strain>
    </source>
</reference>
<protein>
    <recommendedName>
        <fullName evidence="11">Major facilitator superfamily (MFS) profile domain-containing protein</fullName>
    </recommendedName>
</protein>
<feature type="transmembrane region" description="Helical" evidence="8">
    <location>
        <begin position="41"/>
        <end position="59"/>
    </location>
</feature>
<dbReference type="SUPFAM" id="SSF103473">
    <property type="entry name" value="MFS general substrate transporter"/>
    <property type="match status" value="1"/>
</dbReference>
<gene>
    <name evidence="9" type="ORF">WH95_01280</name>
</gene>
<dbReference type="Gene3D" id="1.20.1250.20">
    <property type="entry name" value="MFS general substrate transporter like domains"/>
    <property type="match status" value="2"/>
</dbReference>
<proteinExistence type="predicted"/>
<keyword evidence="3" id="KW-1003">Cell membrane</keyword>
<keyword evidence="5 8" id="KW-0812">Transmembrane</keyword>
<feature type="transmembrane region" description="Helical" evidence="8">
    <location>
        <begin position="7"/>
        <end position="29"/>
    </location>
</feature>
<dbReference type="Pfam" id="PF07690">
    <property type="entry name" value="MFS_1"/>
    <property type="match status" value="1"/>
</dbReference>
<dbReference type="STRING" id="1549748.WH95_01280"/>
<feature type="transmembrane region" description="Helical" evidence="8">
    <location>
        <begin position="299"/>
        <end position="323"/>
    </location>
</feature>
<evidence type="ECO:0000313" key="10">
    <source>
        <dbReference type="Proteomes" id="UP000034491"/>
    </source>
</evidence>
<dbReference type="PANTHER" id="PTHR23535">
    <property type="entry name" value="SUGAR EFFLUX TRANSPORTER A-RELATED"/>
    <property type="match status" value="1"/>
</dbReference>
<feature type="transmembrane region" description="Helical" evidence="8">
    <location>
        <begin position="96"/>
        <end position="115"/>
    </location>
</feature>
<feature type="transmembrane region" description="Helical" evidence="8">
    <location>
        <begin position="209"/>
        <end position="234"/>
    </location>
</feature>
<evidence type="ECO:0000256" key="4">
    <source>
        <dbReference type="ARBA" id="ARBA00022597"/>
    </source>
</evidence>
<feature type="transmembrane region" description="Helical" evidence="8">
    <location>
        <begin position="246"/>
        <end position="267"/>
    </location>
</feature>
<dbReference type="EMBL" id="LANI01000001">
    <property type="protein sequence ID" value="KKJ78830.1"/>
    <property type="molecule type" value="Genomic_DNA"/>
</dbReference>
<feature type="transmembrane region" description="Helical" evidence="8">
    <location>
        <begin position="363"/>
        <end position="380"/>
    </location>
</feature>
<accession>A0A0M2RFM9</accession>
<evidence type="ECO:0000256" key="8">
    <source>
        <dbReference type="SAM" id="Phobius"/>
    </source>
</evidence>
<feature type="transmembrane region" description="Helical" evidence="8">
    <location>
        <begin position="71"/>
        <end position="90"/>
    </location>
</feature>
<evidence type="ECO:0000256" key="6">
    <source>
        <dbReference type="ARBA" id="ARBA00022989"/>
    </source>
</evidence>
<feature type="transmembrane region" description="Helical" evidence="8">
    <location>
        <begin position="335"/>
        <end position="357"/>
    </location>
</feature>
<dbReference type="InterPro" id="IPR011701">
    <property type="entry name" value="MFS"/>
</dbReference>
<keyword evidence="6 8" id="KW-1133">Transmembrane helix</keyword>
<feature type="transmembrane region" description="Helical" evidence="8">
    <location>
        <begin position="162"/>
        <end position="188"/>
    </location>
</feature>
<dbReference type="Proteomes" id="UP000034491">
    <property type="component" value="Unassembled WGS sequence"/>
</dbReference>
<evidence type="ECO:0000256" key="1">
    <source>
        <dbReference type="ARBA" id="ARBA00004651"/>
    </source>
</evidence>
<dbReference type="GO" id="GO:0005886">
    <property type="term" value="C:plasma membrane"/>
    <property type="evidence" value="ECO:0007669"/>
    <property type="project" value="UniProtKB-SubCell"/>
</dbReference>
<name>A0A0M2RFM9_9PROT</name>
<keyword evidence="4" id="KW-0762">Sugar transport</keyword>
<feature type="transmembrane region" description="Helical" evidence="8">
    <location>
        <begin position="274"/>
        <end position="293"/>
    </location>
</feature>
<keyword evidence="7 8" id="KW-0472">Membrane</keyword>
<dbReference type="PANTHER" id="PTHR23535:SF2">
    <property type="entry name" value="SUGAR EFFLUX TRANSPORTER A-RELATED"/>
    <property type="match status" value="1"/>
</dbReference>
<keyword evidence="2" id="KW-0813">Transport</keyword>
<comment type="caution">
    <text evidence="9">The sequence shown here is derived from an EMBL/GenBank/DDBJ whole genome shotgun (WGS) entry which is preliminary data.</text>
</comment>
<dbReference type="AlphaFoldDB" id="A0A0M2RFM9"/>
<feature type="transmembrane region" description="Helical" evidence="8">
    <location>
        <begin position="135"/>
        <end position="156"/>
    </location>
</feature>
<dbReference type="InterPro" id="IPR036259">
    <property type="entry name" value="MFS_trans_sf"/>
</dbReference>
<sequence>MNRQAYLILLLLFTGVCCNGMIVPFMGFFIIDELGRDPWEISIYVGLVSVLTLVMNRQFGERFDKGARVRPLIAISAFAFLIATATLSLYPSYWVIIGFISLCFSFSNASTSLMYSFGRAYAESQGMAVTSYNSYLRSMTSLGWMMAPALSFFIAGQWGNSFVFYTAASLGLLWVILWFFVVPTDFTAAAKEPSSNQPSSQSRSLNHGLYLEAAACLFIAAAHILTSAALPLYFTQEAKLPTFAPGLAFSIKCLTEVAVILLIPYAMQKFSARTALYAATIIAMPTFYILSQVDSIPQLVVGAALEGLYYGIFAGVSITFVQSFANGRLGRATSLYMNSLFLGGMFGNVSMGLIASAYSYQTAIQLSLVIITIALVILIASRCSDRAVEAGLSV</sequence>
<organism evidence="9 10">
    <name type="scientific">Kiloniella litopenaei</name>
    <dbReference type="NCBI Taxonomy" id="1549748"/>
    <lineage>
        <taxon>Bacteria</taxon>
        <taxon>Pseudomonadati</taxon>
        <taxon>Pseudomonadota</taxon>
        <taxon>Alphaproteobacteria</taxon>
        <taxon>Rhodospirillales</taxon>
        <taxon>Kiloniellaceae</taxon>
        <taxon>Kiloniella</taxon>
    </lineage>
</organism>
<evidence type="ECO:0000256" key="5">
    <source>
        <dbReference type="ARBA" id="ARBA00022692"/>
    </source>
</evidence>
<dbReference type="GO" id="GO:0022857">
    <property type="term" value="F:transmembrane transporter activity"/>
    <property type="evidence" value="ECO:0007669"/>
    <property type="project" value="InterPro"/>
</dbReference>
<evidence type="ECO:0008006" key="11">
    <source>
        <dbReference type="Google" id="ProtNLM"/>
    </source>
</evidence>
<evidence type="ECO:0000256" key="3">
    <source>
        <dbReference type="ARBA" id="ARBA00022475"/>
    </source>
</evidence>
<keyword evidence="10" id="KW-1185">Reference proteome</keyword>
<evidence type="ECO:0000256" key="2">
    <source>
        <dbReference type="ARBA" id="ARBA00022448"/>
    </source>
</evidence>
<evidence type="ECO:0000256" key="7">
    <source>
        <dbReference type="ARBA" id="ARBA00023136"/>
    </source>
</evidence>
<comment type="subcellular location">
    <subcellularLocation>
        <location evidence="1">Cell membrane</location>
        <topology evidence="1">Multi-pass membrane protein</topology>
    </subcellularLocation>
</comment>